<evidence type="ECO:0000313" key="1">
    <source>
        <dbReference type="EMBL" id="RNA07132.1"/>
    </source>
</evidence>
<organism evidence="1 2">
    <name type="scientific">Brachionus plicatilis</name>
    <name type="common">Marine rotifer</name>
    <name type="synonym">Brachionus muelleri</name>
    <dbReference type="NCBI Taxonomy" id="10195"/>
    <lineage>
        <taxon>Eukaryota</taxon>
        <taxon>Metazoa</taxon>
        <taxon>Spiralia</taxon>
        <taxon>Gnathifera</taxon>
        <taxon>Rotifera</taxon>
        <taxon>Eurotatoria</taxon>
        <taxon>Monogononta</taxon>
        <taxon>Pseudotrocha</taxon>
        <taxon>Ploima</taxon>
        <taxon>Brachionidae</taxon>
        <taxon>Brachionus</taxon>
    </lineage>
</organism>
<dbReference type="Proteomes" id="UP000276133">
    <property type="component" value="Unassembled WGS sequence"/>
</dbReference>
<evidence type="ECO:0000313" key="2">
    <source>
        <dbReference type="Proteomes" id="UP000276133"/>
    </source>
</evidence>
<gene>
    <name evidence="1" type="ORF">BpHYR1_053295</name>
</gene>
<reference evidence="1 2" key="1">
    <citation type="journal article" date="2018" name="Sci. Rep.">
        <title>Genomic signatures of local adaptation to the degree of environmental predictability in rotifers.</title>
        <authorList>
            <person name="Franch-Gras L."/>
            <person name="Hahn C."/>
            <person name="Garcia-Roger E.M."/>
            <person name="Carmona M.J."/>
            <person name="Serra M."/>
            <person name="Gomez A."/>
        </authorList>
    </citation>
    <scope>NUCLEOTIDE SEQUENCE [LARGE SCALE GENOMIC DNA]</scope>
    <source>
        <strain evidence="1">HYR1</strain>
    </source>
</reference>
<proteinExistence type="predicted"/>
<sequence length="97" mass="11354">MSLSSLFRLELNRNNKIDKRQILCLFDLISFEKSFGSEKASERQISLTTAIRPTLTGQLNSTSRTINKFDHLFKKFQWVPLYRTIFFPLTPTVIIKN</sequence>
<dbReference type="AlphaFoldDB" id="A0A3M7Q7J1"/>
<comment type="caution">
    <text evidence="1">The sequence shown here is derived from an EMBL/GenBank/DDBJ whole genome shotgun (WGS) entry which is preliminary data.</text>
</comment>
<protein>
    <submittedName>
        <fullName evidence="1">Uncharacterized protein</fullName>
    </submittedName>
</protein>
<keyword evidence="2" id="KW-1185">Reference proteome</keyword>
<name>A0A3M7Q7J1_BRAPC</name>
<dbReference type="EMBL" id="REGN01007143">
    <property type="protein sequence ID" value="RNA07132.1"/>
    <property type="molecule type" value="Genomic_DNA"/>
</dbReference>
<accession>A0A3M7Q7J1</accession>